<dbReference type="InterPro" id="IPR052345">
    <property type="entry name" value="Rad_response_metalloprotease"/>
</dbReference>
<dbReference type="InterPro" id="IPR010359">
    <property type="entry name" value="IrrE_HExxH"/>
</dbReference>
<dbReference type="CDD" id="cd00093">
    <property type="entry name" value="HTH_XRE"/>
    <property type="match status" value="1"/>
</dbReference>
<dbReference type="PROSITE" id="PS50943">
    <property type="entry name" value="HTH_CROC1"/>
    <property type="match status" value="1"/>
</dbReference>
<evidence type="ECO:0000259" key="2">
    <source>
        <dbReference type="PROSITE" id="PS50943"/>
    </source>
</evidence>
<dbReference type="PANTHER" id="PTHR43236">
    <property type="entry name" value="ANTITOXIN HIGA1"/>
    <property type="match status" value="1"/>
</dbReference>
<dbReference type="PANTHER" id="PTHR43236:SF2">
    <property type="entry name" value="BLL0069 PROTEIN"/>
    <property type="match status" value="1"/>
</dbReference>
<keyword evidence="4" id="KW-1185">Reference proteome</keyword>
<evidence type="ECO:0000256" key="1">
    <source>
        <dbReference type="ARBA" id="ARBA00007227"/>
    </source>
</evidence>
<comment type="similarity">
    <text evidence="1">Belongs to the short-chain fatty acyl-CoA assimilation regulator (ScfR) family.</text>
</comment>
<dbReference type="Pfam" id="PF01381">
    <property type="entry name" value="HTH_3"/>
    <property type="match status" value="1"/>
</dbReference>
<accession>A0ABT1WFD9</accession>
<organism evidence="3 4">
    <name type="scientific">Limnobacter humi</name>
    <dbReference type="NCBI Taxonomy" id="1778671"/>
    <lineage>
        <taxon>Bacteria</taxon>
        <taxon>Pseudomonadati</taxon>
        <taxon>Pseudomonadota</taxon>
        <taxon>Betaproteobacteria</taxon>
        <taxon>Burkholderiales</taxon>
        <taxon>Burkholderiaceae</taxon>
        <taxon>Limnobacter</taxon>
    </lineage>
</organism>
<feature type="domain" description="HTH cro/C1-type" evidence="2">
    <location>
        <begin position="26"/>
        <end position="80"/>
    </location>
</feature>
<evidence type="ECO:0000313" key="4">
    <source>
        <dbReference type="Proteomes" id="UP001204142"/>
    </source>
</evidence>
<dbReference type="SUPFAM" id="SSF47413">
    <property type="entry name" value="lambda repressor-like DNA-binding domains"/>
    <property type="match status" value="1"/>
</dbReference>
<dbReference type="Pfam" id="PF06114">
    <property type="entry name" value="Peptidase_M78"/>
    <property type="match status" value="1"/>
</dbReference>
<sequence>MIKLDYYPHTGNNSATMEKLLNSENVKSALQAKGWTQKDLAAQLDVTPQAITNWLKGIDFPRPDKLLKLATALKLTFSALVVSSSEDQPVIAFRKKGAAKTTDEHITKAIAMGSLLKPLVPFLPGVNALRSTIANPSTSYEALQAIAKEIRQRIGLGAKAVLGYEHLIEQFYVNGAVIAPVMWGEKRNHKNALHILLPKEQITFIFLNLDTRLEDFKFWMAHELAHVYTPDLAGTEAGEDFADALAGALLFPQAIAEAAYVATQKQVDSNGELKVLKRYASEYSISLFSVFSEVERFSKTHRLPGLRCAEKDVHAIRNTERGKLISEILFDPLPPMPAEYIAATANTFRSAFFAALKAMIKANGVGSGYVQQVMDISMQDAASLVKELSD</sequence>
<dbReference type="Proteomes" id="UP001204142">
    <property type="component" value="Unassembled WGS sequence"/>
</dbReference>
<reference evidence="3 4" key="1">
    <citation type="submission" date="2022-07" db="EMBL/GenBank/DDBJ databases">
        <authorList>
            <person name="Xamxidin M."/>
            <person name="Wu M."/>
        </authorList>
    </citation>
    <scope>NUCLEOTIDE SEQUENCE [LARGE SCALE GENOMIC DNA]</scope>
    <source>
        <strain evidence="3 4">NBRC 111650</strain>
    </source>
</reference>
<dbReference type="InterPro" id="IPR001387">
    <property type="entry name" value="Cro/C1-type_HTH"/>
</dbReference>
<comment type="caution">
    <text evidence="3">The sequence shown here is derived from an EMBL/GenBank/DDBJ whole genome shotgun (WGS) entry which is preliminary data.</text>
</comment>
<name>A0ABT1WFD9_9BURK</name>
<dbReference type="EMBL" id="JANIGO010000001">
    <property type="protein sequence ID" value="MCQ8895613.1"/>
    <property type="molecule type" value="Genomic_DNA"/>
</dbReference>
<dbReference type="InterPro" id="IPR010982">
    <property type="entry name" value="Lambda_DNA-bd_dom_sf"/>
</dbReference>
<gene>
    <name evidence="3" type="ORF">NQT62_04040</name>
</gene>
<protein>
    <submittedName>
        <fullName evidence="3">XRE family transcriptional regulator</fullName>
    </submittedName>
</protein>
<evidence type="ECO:0000313" key="3">
    <source>
        <dbReference type="EMBL" id="MCQ8895613.1"/>
    </source>
</evidence>
<dbReference type="RefSeq" id="WP_256763302.1">
    <property type="nucleotide sequence ID" value="NZ_JANIGO010000001.1"/>
</dbReference>
<dbReference type="Gene3D" id="1.10.260.40">
    <property type="entry name" value="lambda repressor-like DNA-binding domains"/>
    <property type="match status" value="1"/>
</dbReference>
<dbReference type="SMART" id="SM00530">
    <property type="entry name" value="HTH_XRE"/>
    <property type="match status" value="1"/>
</dbReference>
<proteinExistence type="inferred from homology"/>